<accession>A0AAV6N100</accession>
<sequence>MGTDSMLSETNSNLDEQSIYKTVSKSRSKPRTLPANLVSQSRRQRWDFGDSIRGNPMTTLLTTQCLTGRENLMTN</sequence>
<dbReference type="AlphaFoldDB" id="A0AAV6N100"/>
<feature type="region of interest" description="Disordered" evidence="1">
    <location>
        <begin position="1"/>
        <end position="40"/>
    </location>
</feature>
<reference evidence="2 3" key="1">
    <citation type="journal article" date="2021" name="Hortic Res">
        <title>The domestication of Cucurbita argyrosperma as revealed by the genome of its wild relative.</title>
        <authorList>
            <person name="Barrera-Redondo J."/>
            <person name="Sanchez-de la Vega G."/>
            <person name="Aguirre-Liguori J.A."/>
            <person name="Castellanos-Morales G."/>
            <person name="Gutierrez-Guerrero Y.T."/>
            <person name="Aguirre-Dugua X."/>
            <person name="Aguirre-Planter E."/>
            <person name="Tenaillon M.I."/>
            <person name="Lira-Saade R."/>
            <person name="Eguiarte L.E."/>
        </authorList>
    </citation>
    <scope>NUCLEOTIDE SEQUENCE [LARGE SCALE GENOMIC DNA]</scope>
    <source>
        <strain evidence="2">JBR-2021</strain>
    </source>
</reference>
<name>A0AAV6N100_9ROSI</name>
<organism evidence="2 3">
    <name type="scientific">Cucurbita argyrosperma subsp. sororia</name>
    <dbReference type="NCBI Taxonomy" id="37648"/>
    <lineage>
        <taxon>Eukaryota</taxon>
        <taxon>Viridiplantae</taxon>
        <taxon>Streptophyta</taxon>
        <taxon>Embryophyta</taxon>
        <taxon>Tracheophyta</taxon>
        <taxon>Spermatophyta</taxon>
        <taxon>Magnoliopsida</taxon>
        <taxon>eudicotyledons</taxon>
        <taxon>Gunneridae</taxon>
        <taxon>Pentapetalae</taxon>
        <taxon>rosids</taxon>
        <taxon>fabids</taxon>
        <taxon>Cucurbitales</taxon>
        <taxon>Cucurbitaceae</taxon>
        <taxon>Cucurbiteae</taxon>
        <taxon>Cucurbita</taxon>
    </lineage>
</organism>
<keyword evidence="3" id="KW-1185">Reference proteome</keyword>
<dbReference type="Proteomes" id="UP000685013">
    <property type="component" value="Chromosome 10"/>
</dbReference>
<evidence type="ECO:0000313" key="2">
    <source>
        <dbReference type="EMBL" id="KAG6590398.1"/>
    </source>
</evidence>
<dbReference type="EMBL" id="JAGKQH010000010">
    <property type="protein sequence ID" value="KAG6590398.1"/>
    <property type="molecule type" value="Genomic_DNA"/>
</dbReference>
<comment type="caution">
    <text evidence="2">The sequence shown here is derived from an EMBL/GenBank/DDBJ whole genome shotgun (WGS) entry which is preliminary data.</text>
</comment>
<evidence type="ECO:0000313" key="3">
    <source>
        <dbReference type="Proteomes" id="UP000685013"/>
    </source>
</evidence>
<gene>
    <name evidence="2" type="ORF">SDJN03_15821</name>
</gene>
<feature type="non-terminal residue" evidence="2">
    <location>
        <position position="1"/>
    </location>
</feature>
<feature type="compositionally biased region" description="Polar residues" evidence="1">
    <location>
        <begin position="1"/>
        <end position="23"/>
    </location>
</feature>
<evidence type="ECO:0000256" key="1">
    <source>
        <dbReference type="SAM" id="MobiDB-lite"/>
    </source>
</evidence>
<proteinExistence type="predicted"/>
<protein>
    <submittedName>
        <fullName evidence="2">Uncharacterized protein</fullName>
    </submittedName>
</protein>